<dbReference type="RefSeq" id="WP_139228628.1">
    <property type="nucleotide sequence ID" value="NZ_FOQD01000019.1"/>
</dbReference>
<feature type="compositionally biased region" description="Polar residues" evidence="11">
    <location>
        <begin position="108"/>
        <end position="118"/>
    </location>
</feature>
<proteinExistence type="inferred from homology"/>
<dbReference type="STRING" id="1576369.SAMN05421753_11950"/>
<evidence type="ECO:0000256" key="6">
    <source>
        <dbReference type="ARBA" id="ARBA00023125"/>
    </source>
</evidence>
<organism evidence="13 14">
    <name type="scientific">Planctomicrobium piriforme</name>
    <dbReference type="NCBI Taxonomy" id="1576369"/>
    <lineage>
        <taxon>Bacteria</taxon>
        <taxon>Pseudomonadati</taxon>
        <taxon>Planctomycetota</taxon>
        <taxon>Planctomycetia</taxon>
        <taxon>Planctomycetales</taxon>
        <taxon>Planctomycetaceae</taxon>
        <taxon>Planctomicrobium</taxon>
    </lineage>
</organism>
<comment type="domain">
    <text evidence="7">Domain I is involved in oligomerization and binding regulators, domain II is flexibile and of varying length in different bacteria, domain III forms the AAA+ region, while domain IV binds dsDNA.</text>
</comment>
<dbReference type="InterPro" id="IPR013317">
    <property type="entry name" value="DnaA_dom"/>
</dbReference>
<dbReference type="SMART" id="SM00760">
    <property type="entry name" value="Bac_DnaA_C"/>
    <property type="match status" value="1"/>
</dbReference>
<keyword evidence="1 7" id="KW-0963">Cytoplasm</keyword>
<evidence type="ECO:0000256" key="3">
    <source>
        <dbReference type="ARBA" id="ARBA00022741"/>
    </source>
</evidence>
<gene>
    <name evidence="7" type="primary">dnaA</name>
    <name evidence="13" type="ORF">SAMN05421753_11950</name>
</gene>
<feature type="binding site" evidence="7">
    <location>
        <position position="177"/>
    </location>
    <ligand>
        <name>ATP</name>
        <dbReference type="ChEBI" id="CHEBI:30616"/>
    </ligand>
</feature>
<dbReference type="GO" id="GO:0005524">
    <property type="term" value="F:ATP binding"/>
    <property type="evidence" value="ECO:0007669"/>
    <property type="project" value="UniProtKB-UniRule"/>
</dbReference>
<evidence type="ECO:0000256" key="2">
    <source>
        <dbReference type="ARBA" id="ARBA00022705"/>
    </source>
</evidence>
<dbReference type="GO" id="GO:0006275">
    <property type="term" value="P:regulation of DNA replication"/>
    <property type="evidence" value="ECO:0007669"/>
    <property type="project" value="UniProtKB-UniRule"/>
</dbReference>
<dbReference type="EMBL" id="FOQD01000019">
    <property type="protein sequence ID" value="SFJ37602.1"/>
    <property type="molecule type" value="Genomic_DNA"/>
</dbReference>
<keyword evidence="5 7" id="KW-0446">Lipid-binding</keyword>
<evidence type="ECO:0000256" key="7">
    <source>
        <dbReference type="HAMAP-Rule" id="MF_00377"/>
    </source>
</evidence>
<dbReference type="PANTHER" id="PTHR30050:SF2">
    <property type="entry name" value="CHROMOSOMAL REPLICATION INITIATOR PROTEIN DNAA"/>
    <property type="match status" value="1"/>
</dbReference>
<dbReference type="SUPFAM" id="SSF48295">
    <property type="entry name" value="TrpR-like"/>
    <property type="match status" value="1"/>
</dbReference>
<keyword evidence="2 7" id="KW-0235">DNA replication</keyword>
<dbReference type="GO" id="GO:0005886">
    <property type="term" value="C:plasma membrane"/>
    <property type="evidence" value="ECO:0007669"/>
    <property type="project" value="TreeGrafter"/>
</dbReference>
<keyword evidence="4 7" id="KW-0067">ATP-binding</keyword>
<dbReference type="Pfam" id="PF00308">
    <property type="entry name" value="Bac_DnaA"/>
    <property type="match status" value="1"/>
</dbReference>
<dbReference type="Gene3D" id="1.10.1750.10">
    <property type="match status" value="1"/>
</dbReference>
<dbReference type="NCBIfam" id="TIGR00362">
    <property type="entry name" value="DnaA"/>
    <property type="match status" value="1"/>
</dbReference>
<dbReference type="HAMAP" id="MF_00377">
    <property type="entry name" value="DnaA_bact"/>
    <property type="match status" value="1"/>
</dbReference>
<dbReference type="InterPro" id="IPR010921">
    <property type="entry name" value="Trp_repressor/repl_initiator"/>
</dbReference>
<comment type="similarity">
    <text evidence="7 10">Belongs to the DnaA family.</text>
</comment>
<keyword evidence="14" id="KW-1185">Reference proteome</keyword>
<evidence type="ECO:0000256" key="11">
    <source>
        <dbReference type="SAM" id="MobiDB-lite"/>
    </source>
</evidence>
<feature type="region of interest" description="Disordered" evidence="11">
    <location>
        <begin position="101"/>
        <end position="133"/>
    </location>
</feature>
<dbReference type="PRINTS" id="PR00051">
    <property type="entry name" value="DNAA"/>
</dbReference>
<name>A0A1I3QVS9_9PLAN</name>
<protein>
    <recommendedName>
        <fullName evidence="7 8">Chromosomal replication initiator protein DnaA</fullName>
    </recommendedName>
</protein>
<dbReference type="OrthoDB" id="9807019at2"/>
<dbReference type="GO" id="GO:0006270">
    <property type="term" value="P:DNA replication initiation"/>
    <property type="evidence" value="ECO:0007669"/>
    <property type="project" value="UniProtKB-UniRule"/>
</dbReference>
<comment type="subunit">
    <text evidence="7">Oligomerizes as a right-handed, spiral filament on DNA at oriC.</text>
</comment>
<dbReference type="GO" id="GO:0005737">
    <property type="term" value="C:cytoplasm"/>
    <property type="evidence" value="ECO:0007669"/>
    <property type="project" value="UniProtKB-SubCell"/>
</dbReference>
<evidence type="ECO:0000256" key="1">
    <source>
        <dbReference type="ARBA" id="ARBA00022490"/>
    </source>
</evidence>
<dbReference type="PANTHER" id="PTHR30050">
    <property type="entry name" value="CHROMOSOMAL REPLICATION INITIATOR PROTEIN DNAA"/>
    <property type="match status" value="1"/>
</dbReference>
<comment type="caution">
    <text evidence="7">Lacks conserved residue(s) required for the propagation of feature annotation.</text>
</comment>
<evidence type="ECO:0000259" key="12">
    <source>
        <dbReference type="SMART" id="SM00760"/>
    </source>
</evidence>
<evidence type="ECO:0000256" key="4">
    <source>
        <dbReference type="ARBA" id="ARBA00022840"/>
    </source>
</evidence>
<reference evidence="14" key="1">
    <citation type="submission" date="2016-10" db="EMBL/GenBank/DDBJ databases">
        <authorList>
            <person name="Varghese N."/>
            <person name="Submissions S."/>
        </authorList>
    </citation>
    <scope>NUCLEOTIDE SEQUENCE [LARGE SCALE GENOMIC DNA]</scope>
    <source>
        <strain evidence="14">DSM 26348</strain>
    </source>
</reference>
<dbReference type="InterPro" id="IPR001957">
    <property type="entry name" value="Chromosome_initiator_DnaA"/>
</dbReference>
<feature type="domain" description="Chromosomal replication initiator DnaA C-terminal" evidence="12">
    <location>
        <begin position="375"/>
        <end position="444"/>
    </location>
</feature>
<accession>A0A1I3QVS9</accession>
<dbReference type="InterPro" id="IPR027417">
    <property type="entry name" value="P-loop_NTPase"/>
</dbReference>
<evidence type="ECO:0000256" key="5">
    <source>
        <dbReference type="ARBA" id="ARBA00023121"/>
    </source>
</evidence>
<dbReference type="InterPro" id="IPR013159">
    <property type="entry name" value="DnaA_C"/>
</dbReference>
<feature type="binding site" evidence="7">
    <location>
        <position position="178"/>
    </location>
    <ligand>
        <name>ATP</name>
        <dbReference type="ChEBI" id="CHEBI:30616"/>
    </ligand>
</feature>
<evidence type="ECO:0000256" key="10">
    <source>
        <dbReference type="RuleBase" id="RU004227"/>
    </source>
</evidence>
<feature type="region of interest" description="Domain IV, binds dsDNA" evidence="7">
    <location>
        <begin position="348"/>
        <end position="477"/>
    </location>
</feature>
<dbReference type="InterPro" id="IPR038454">
    <property type="entry name" value="DnaA_N_sf"/>
</dbReference>
<dbReference type="InterPro" id="IPR020591">
    <property type="entry name" value="Chromosome_initiator_DnaA-like"/>
</dbReference>
<dbReference type="GO" id="GO:0003688">
    <property type="term" value="F:DNA replication origin binding"/>
    <property type="evidence" value="ECO:0007669"/>
    <property type="project" value="UniProtKB-UniRule"/>
</dbReference>
<dbReference type="Pfam" id="PF08299">
    <property type="entry name" value="Bac_DnaA_C"/>
    <property type="match status" value="1"/>
</dbReference>
<feature type="binding site" evidence="7">
    <location>
        <position position="175"/>
    </location>
    <ligand>
        <name>ATP</name>
        <dbReference type="ChEBI" id="CHEBI:30616"/>
    </ligand>
</feature>
<dbReference type="Gene3D" id="3.40.50.300">
    <property type="entry name" value="P-loop containing nucleotide triphosphate hydrolases"/>
    <property type="match status" value="1"/>
</dbReference>
<keyword evidence="3 7" id="KW-0547">Nucleotide-binding</keyword>
<dbReference type="SUPFAM" id="SSF52540">
    <property type="entry name" value="P-loop containing nucleoside triphosphate hydrolases"/>
    <property type="match status" value="1"/>
</dbReference>
<comment type="function">
    <text evidence="7 9">Plays an essential role in the initiation and regulation of chromosomal replication. ATP-DnaA binds to the origin of replication (oriC) to initiate formation of the DNA replication initiation complex once per cell cycle. Binds the DnaA box (a 9 base pair repeat at the origin) and separates the double-stranded (ds)DNA. Forms a right-handed helical filament on oriC DNA; dsDNA binds to the exterior of the filament while single-stranded (ss)DNA is stabiized in the filament's interior. The ATP-DnaA-oriC complex binds and stabilizes one strand of the AT-rich DNA unwinding element (DUE), permitting loading of DNA polymerase. After initiation quickly degrades to an ADP-DnaA complex that is not apt for DNA replication. Binds acidic phospholipids.</text>
</comment>
<comment type="subcellular location">
    <subcellularLocation>
        <location evidence="7">Cytoplasm</location>
    </subcellularLocation>
</comment>
<dbReference type="InterPro" id="IPR018312">
    <property type="entry name" value="Chromosome_initiator_DnaA_CS"/>
</dbReference>
<feature type="binding site" evidence="7">
    <location>
        <position position="179"/>
    </location>
    <ligand>
        <name>ATP</name>
        <dbReference type="ChEBI" id="CHEBI:30616"/>
    </ligand>
</feature>
<evidence type="ECO:0000313" key="14">
    <source>
        <dbReference type="Proteomes" id="UP000199518"/>
    </source>
</evidence>
<evidence type="ECO:0000256" key="8">
    <source>
        <dbReference type="NCBIfam" id="TIGR00362"/>
    </source>
</evidence>
<dbReference type="AlphaFoldDB" id="A0A1I3QVS9"/>
<dbReference type="Gene3D" id="3.30.300.180">
    <property type="match status" value="1"/>
</dbReference>
<dbReference type="CDD" id="cd06571">
    <property type="entry name" value="Bac_DnaA_C"/>
    <property type="match status" value="1"/>
</dbReference>
<dbReference type="Proteomes" id="UP000199518">
    <property type="component" value="Unassembled WGS sequence"/>
</dbReference>
<keyword evidence="6 7" id="KW-0238">DNA-binding</keyword>
<evidence type="ECO:0000256" key="9">
    <source>
        <dbReference type="RuleBase" id="RU000577"/>
    </source>
</evidence>
<evidence type="ECO:0000313" key="13">
    <source>
        <dbReference type="EMBL" id="SFJ37602.1"/>
    </source>
</evidence>
<dbReference type="PROSITE" id="PS01008">
    <property type="entry name" value="DNAA"/>
    <property type="match status" value="1"/>
</dbReference>
<sequence>MPPVLSPVVSFAGPHVSSNALDQLRTALQTHLGPRRFQNWFGASSRLKLDGASLTLCVQSPYLVKWIQKQFEGELLRIAAPIVGPDVTLTYEVGADVSLTPLPEDAETSSAPQPSLSRRTVAGPAPQSVHGRSKRMYSLSEFVVGEANALAMTGVQQFITEPASVSPLYLHGGVGNGKTHLLEGLRARLRKECPQLQVLLLTAEHFCNYFTQALSARTLPSFRTKFRNVDLLLVDDVDFLDGKKGFQEEFLHTLKQFEQEGRSVAVSANRHPRLLSNTSDELVSRFLSGLVCRIESPDDAMRREIVQRRATRLKAKFSTEALDHVANRFTGNVRELEGAVNVLSTWSQMTRSRVTLQVSRKLLGRLERDCVRLIRVGDIETAVCEFFGVETESLRSSSRKQSLSQPRMLAMYLSRKLTQSAYSEIGAHFGGRNHSTVMSAERKIADQLAASQTIRIASETWTLQDLLQTLEDRIKAG</sequence>
<dbReference type="Gene3D" id="1.10.8.60">
    <property type="match status" value="1"/>
</dbReference>
<dbReference type="GO" id="GO:0008289">
    <property type="term" value="F:lipid binding"/>
    <property type="evidence" value="ECO:0007669"/>
    <property type="project" value="UniProtKB-KW"/>
</dbReference>
<feature type="region of interest" description="Domain I, interacts with DnaA modulators" evidence="7">
    <location>
        <begin position="1"/>
        <end position="107"/>
    </location>
</feature>